<feature type="region of interest" description="Disordered" evidence="1">
    <location>
        <begin position="269"/>
        <end position="303"/>
    </location>
</feature>
<dbReference type="Gene3D" id="3.10.100.10">
    <property type="entry name" value="Mannose-Binding Protein A, subunit A"/>
    <property type="match status" value="1"/>
</dbReference>
<evidence type="ECO:0000256" key="1">
    <source>
        <dbReference type="SAM" id="MobiDB-lite"/>
    </source>
</evidence>
<keyword evidence="2" id="KW-0472">Membrane</keyword>
<dbReference type="CDD" id="cd00037">
    <property type="entry name" value="CLECT"/>
    <property type="match status" value="1"/>
</dbReference>
<accession>A0A0S4ITF8</accession>
<dbReference type="EMBL" id="CYKH01000599">
    <property type="protein sequence ID" value="CUG06551.1"/>
    <property type="molecule type" value="Genomic_DNA"/>
</dbReference>
<feature type="transmembrane region" description="Helical" evidence="2">
    <location>
        <begin position="566"/>
        <end position="588"/>
    </location>
</feature>
<evidence type="ECO:0000313" key="3">
    <source>
        <dbReference type="EMBL" id="CUG06551.1"/>
    </source>
</evidence>
<dbReference type="Proteomes" id="UP000051952">
    <property type="component" value="Unassembled WGS sequence"/>
</dbReference>
<keyword evidence="2" id="KW-0812">Transmembrane</keyword>
<feature type="transmembrane region" description="Helical" evidence="2">
    <location>
        <begin position="791"/>
        <end position="812"/>
    </location>
</feature>
<proteinExistence type="predicted"/>
<protein>
    <submittedName>
        <fullName evidence="3">Membrane-associated protein, putative</fullName>
    </submittedName>
</protein>
<reference evidence="4" key="1">
    <citation type="submission" date="2015-09" db="EMBL/GenBank/DDBJ databases">
        <authorList>
            <consortium name="Pathogen Informatics"/>
        </authorList>
    </citation>
    <scope>NUCLEOTIDE SEQUENCE [LARGE SCALE GENOMIC DNA]</scope>
    <source>
        <strain evidence="4">Lake Konstanz</strain>
    </source>
</reference>
<keyword evidence="2" id="KW-1133">Transmembrane helix</keyword>
<dbReference type="SUPFAM" id="SSF56436">
    <property type="entry name" value="C-type lectin-like"/>
    <property type="match status" value="1"/>
</dbReference>
<feature type="transmembrane region" description="Helical" evidence="2">
    <location>
        <begin position="727"/>
        <end position="748"/>
    </location>
</feature>
<dbReference type="InterPro" id="IPR016186">
    <property type="entry name" value="C-type_lectin-like/link_sf"/>
</dbReference>
<dbReference type="InterPro" id="IPR016187">
    <property type="entry name" value="CTDL_fold"/>
</dbReference>
<sequence length="952" mass="103095">MASGFGFVGGCISFVVTLACVIITSQSTISTDFFIVVNFTLAAGNGIQVNCRGECAIPANDKQLLVGGNMAWIMSVDENKEVVNLINEVGFVSGDSIALGGSRSPSGSTWYWAEQSPQILGRSPQGIPFYEGVTARQGGYALRYQNFLSGEPSNSSGRETQVAFIFKQSRWGWNDANVFDNSVHGCMCRRIRTLSSSSSAAVSRSVSPLTSISTSAALTTTISESESAKSTSTFTLSSSDMSSVTLTENDGLSLSLKISRSQTASGSLSQYGETQTHFPSPSFRDTTLSSSRSIPPQTPTESRYHLSFSNTSIVTPTCSLSRWSCGTAFEVYEIYAALEPPNTPLCLSSASCATSSVPVVLTSTSVVAQKDNVGTPTILFTSTDLPRIQLLACVPLVLNLTIAGPRSAVWWRVSNVTIKNQQLNFTATDINFFNWWLLVIECPGDGRWVNPAFSRYLDTVMELQIAMSCDQVAPILIGIVLIPSPALPPELAAEVKTAGRYAQIGSALFSSVAGSAIGRMMAIRSLAFCNVDSAVSGGLIDLDFEVCDDQHLAAVDAAVSVARSAVLGNIVLLASISVLSAVLSVAAWRSKTIFFAALRLPSSLLPVWVAAVDRRSRHTAAWATRIKRMHHYRRCARGPWDTDLTGALCWYPLRVVRPCTWGSTTVAMRALPTLLATSRRRPCWWRPWRLLMRCFTRTWKWEATGATNALHFPQLQHAWLLLLEYRFVWYAAIDALALAVLACVGIVSGLSPTNTVVCEAFAVVAAVILMLQLTLVFVVRPYTTIFAHYYTLAVLLLTTLSVIAQLVLLFSFAGLDSWLLQGSAVCNLATVGVGLTKTLTDLAQLGRAVARRVGLACSDNGSKVSEVVVELPMAKEESQAVQLSISREKTDKDLQFEEFDDVPESLDLHFMPLAGTDLVNAIHSDILAIGTHHPDKTSDFLSMFSDSFDTPF</sequence>
<name>A0A0S4ITF8_BODSA</name>
<dbReference type="AlphaFoldDB" id="A0A0S4ITF8"/>
<keyword evidence="4" id="KW-1185">Reference proteome</keyword>
<organism evidence="3 4">
    <name type="scientific">Bodo saltans</name>
    <name type="common">Flagellated protozoan</name>
    <dbReference type="NCBI Taxonomy" id="75058"/>
    <lineage>
        <taxon>Eukaryota</taxon>
        <taxon>Discoba</taxon>
        <taxon>Euglenozoa</taxon>
        <taxon>Kinetoplastea</taxon>
        <taxon>Metakinetoplastina</taxon>
        <taxon>Eubodonida</taxon>
        <taxon>Bodonidae</taxon>
        <taxon>Bodo</taxon>
    </lineage>
</organism>
<gene>
    <name evidence="3" type="ORF">BSAL_73075</name>
</gene>
<evidence type="ECO:0000256" key="2">
    <source>
        <dbReference type="SAM" id="Phobius"/>
    </source>
</evidence>
<evidence type="ECO:0000313" key="4">
    <source>
        <dbReference type="Proteomes" id="UP000051952"/>
    </source>
</evidence>
<dbReference type="VEuPathDB" id="TriTrypDB:BSAL_73075"/>
<feature type="transmembrane region" description="Helical" evidence="2">
    <location>
        <begin position="760"/>
        <end position="779"/>
    </location>
</feature>